<evidence type="ECO:0000313" key="11">
    <source>
        <dbReference type="EMBL" id="PIS41416.1"/>
    </source>
</evidence>
<dbReference type="InterPro" id="IPR010372">
    <property type="entry name" value="DNA_pol3_delta_N"/>
</dbReference>
<dbReference type="SUPFAM" id="SSF48019">
    <property type="entry name" value="post-AAA+ oligomerization domain-like"/>
    <property type="match status" value="1"/>
</dbReference>
<keyword evidence="5" id="KW-0235">DNA replication</keyword>
<evidence type="ECO:0000256" key="6">
    <source>
        <dbReference type="ARBA" id="ARBA00022932"/>
    </source>
</evidence>
<dbReference type="InterPro" id="IPR008921">
    <property type="entry name" value="DNA_pol3_clamp-load_cplx_C"/>
</dbReference>
<dbReference type="PANTHER" id="PTHR34388:SF1">
    <property type="entry name" value="DNA POLYMERASE III SUBUNIT DELTA"/>
    <property type="match status" value="1"/>
</dbReference>
<keyword evidence="6" id="KW-0239">DNA-directed DNA polymerase</keyword>
<dbReference type="GO" id="GO:0009360">
    <property type="term" value="C:DNA polymerase III complex"/>
    <property type="evidence" value="ECO:0007669"/>
    <property type="project" value="InterPro"/>
</dbReference>
<dbReference type="GO" id="GO:0003887">
    <property type="term" value="F:DNA-directed DNA polymerase activity"/>
    <property type="evidence" value="ECO:0007669"/>
    <property type="project" value="UniProtKB-KW"/>
</dbReference>
<dbReference type="InterPro" id="IPR027417">
    <property type="entry name" value="P-loop_NTPase"/>
</dbReference>
<dbReference type="Gene3D" id="3.40.50.300">
    <property type="entry name" value="P-loop containing nucleotide triphosphate hydrolases"/>
    <property type="match status" value="1"/>
</dbReference>
<keyword evidence="3" id="KW-0808">Transferase</keyword>
<evidence type="ECO:0000256" key="5">
    <source>
        <dbReference type="ARBA" id="ARBA00022705"/>
    </source>
</evidence>
<evidence type="ECO:0000256" key="7">
    <source>
        <dbReference type="ARBA" id="ARBA00034754"/>
    </source>
</evidence>
<dbReference type="GO" id="GO:0006261">
    <property type="term" value="P:DNA-templated DNA replication"/>
    <property type="evidence" value="ECO:0007669"/>
    <property type="project" value="TreeGrafter"/>
</dbReference>
<dbReference type="NCBIfam" id="TIGR01128">
    <property type="entry name" value="holA"/>
    <property type="match status" value="1"/>
</dbReference>
<dbReference type="Pfam" id="PF06144">
    <property type="entry name" value="DNA_pol3_delta"/>
    <property type="match status" value="1"/>
</dbReference>
<reference evidence="12" key="1">
    <citation type="submission" date="2017-09" db="EMBL/GenBank/DDBJ databases">
        <title>Depth-based differentiation of microbial function through sediment-hosted aquifers and enrichment of novel symbionts in the deep terrestrial subsurface.</title>
        <authorList>
            <person name="Probst A.J."/>
            <person name="Ladd B."/>
            <person name="Jarett J.K."/>
            <person name="Geller-Mcgrath D.E."/>
            <person name="Sieber C.M.K."/>
            <person name="Emerson J.B."/>
            <person name="Anantharaman K."/>
            <person name="Thomas B.C."/>
            <person name="Malmstrom R."/>
            <person name="Stieglmeier M."/>
            <person name="Klingl A."/>
            <person name="Woyke T."/>
            <person name="Ryan C.M."/>
            <person name="Banfield J.F."/>
        </authorList>
    </citation>
    <scope>NUCLEOTIDE SEQUENCE [LARGE SCALE GENOMIC DNA]</scope>
</reference>
<feature type="domain" description="DNA polymerase III delta N-terminal" evidence="9">
    <location>
        <begin position="18"/>
        <end position="134"/>
    </location>
</feature>
<comment type="catalytic activity">
    <reaction evidence="8">
        <text>DNA(n) + a 2'-deoxyribonucleoside 5'-triphosphate = DNA(n+1) + diphosphate</text>
        <dbReference type="Rhea" id="RHEA:22508"/>
        <dbReference type="Rhea" id="RHEA-COMP:17339"/>
        <dbReference type="Rhea" id="RHEA-COMP:17340"/>
        <dbReference type="ChEBI" id="CHEBI:33019"/>
        <dbReference type="ChEBI" id="CHEBI:61560"/>
        <dbReference type="ChEBI" id="CHEBI:173112"/>
        <dbReference type="EC" id="2.7.7.7"/>
    </reaction>
</comment>
<sequence length="327" mass="36201">MTLQTFDFTDFMTNIIFVYGTDSYRSGEALREIIVRYKDKNNGDMNCVVLDGASLAPQVLEHHCMSIPFCAPKRLVVVMGALESNNKNIIDLLPDLLPTIPDTTLCVIYEPNDCDKRLTVYKMLLQSALVKHFKPLTPLALRRWCDDHVATRSATITPDARDQLLATTGPDLYRLTNAIETLRAYNPSITKETVSLLVPSAVSSVVFDLIDSVVAHNQQKALSVLDTLRLQGENTFGLFALLAGTYRTCIGIALAHNAGITQPFAIAKTIKAHPFVVSKSLGFVKKTSLTHLVRSLRLFTHYDSAIKHGIMDEVTAFDMLVVALCKT</sequence>
<evidence type="ECO:0000256" key="2">
    <source>
        <dbReference type="ARBA" id="ARBA00017703"/>
    </source>
</evidence>
<name>A0A2H0YSK7_9BACT</name>
<dbReference type="Gene3D" id="1.20.272.10">
    <property type="match status" value="1"/>
</dbReference>
<evidence type="ECO:0000259" key="10">
    <source>
        <dbReference type="Pfam" id="PF21694"/>
    </source>
</evidence>
<dbReference type="Gene3D" id="1.10.8.60">
    <property type="match status" value="1"/>
</dbReference>
<dbReference type="EC" id="2.7.7.7" evidence="1"/>
<dbReference type="Proteomes" id="UP000228711">
    <property type="component" value="Unassembled WGS sequence"/>
</dbReference>
<comment type="similarity">
    <text evidence="7">Belongs to the DNA polymerase HolA subunit family.</text>
</comment>
<dbReference type="EMBL" id="PEXV01000109">
    <property type="protein sequence ID" value="PIS41416.1"/>
    <property type="molecule type" value="Genomic_DNA"/>
</dbReference>
<comment type="caution">
    <text evidence="11">The sequence shown here is derived from an EMBL/GenBank/DDBJ whole genome shotgun (WGS) entry which is preliminary data.</text>
</comment>
<evidence type="ECO:0000256" key="1">
    <source>
        <dbReference type="ARBA" id="ARBA00012417"/>
    </source>
</evidence>
<organism evidence="11 12">
    <name type="scientific">Candidatus Kerfeldbacteria bacterium CG08_land_8_20_14_0_20_42_7</name>
    <dbReference type="NCBI Taxonomy" id="2014245"/>
    <lineage>
        <taxon>Bacteria</taxon>
        <taxon>Candidatus Kerfeldiibacteriota</taxon>
    </lineage>
</organism>
<dbReference type="AlphaFoldDB" id="A0A2H0YSK7"/>
<gene>
    <name evidence="11" type="primary">holA</name>
    <name evidence="11" type="ORF">COT25_03215</name>
</gene>
<dbReference type="SUPFAM" id="SSF52540">
    <property type="entry name" value="P-loop containing nucleoside triphosphate hydrolases"/>
    <property type="match status" value="1"/>
</dbReference>
<dbReference type="GO" id="GO:0003677">
    <property type="term" value="F:DNA binding"/>
    <property type="evidence" value="ECO:0007669"/>
    <property type="project" value="InterPro"/>
</dbReference>
<dbReference type="InterPro" id="IPR005790">
    <property type="entry name" value="DNA_polIII_delta"/>
</dbReference>
<feature type="domain" description="DNA polymerase III delta subunit-like C-terminal" evidence="10">
    <location>
        <begin position="206"/>
        <end position="323"/>
    </location>
</feature>
<evidence type="ECO:0000256" key="4">
    <source>
        <dbReference type="ARBA" id="ARBA00022695"/>
    </source>
</evidence>
<evidence type="ECO:0000256" key="8">
    <source>
        <dbReference type="ARBA" id="ARBA00049244"/>
    </source>
</evidence>
<dbReference type="PANTHER" id="PTHR34388">
    <property type="entry name" value="DNA POLYMERASE III SUBUNIT DELTA"/>
    <property type="match status" value="1"/>
</dbReference>
<accession>A0A2H0YSK7</accession>
<protein>
    <recommendedName>
        <fullName evidence="2">DNA polymerase III subunit delta</fullName>
        <ecNumber evidence="1">2.7.7.7</ecNumber>
    </recommendedName>
</protein>
<evidence type="ECO:0000313" key="12">
    <source>
        <dbReference type="Proteomes" id="UP000228711"/>
    </source>
</evidence>
<dbReference type="Pfam" id="PF21694">
    <property type="entry name" value="DNA_pol3_delta_C"/>
    <property type="match status" value="1"/>
</dbReference>
<keyword evidence="4" id="KW-0548">Nucleotidyltransferase</keyword>
<proteinExistence type="inferred from homology"/>
<evidence type="ECO:0000256" key="3">
    <source>
        <dbReference type="ARBA" id="ARBA00022679"/>
    </source>
</evidence>
<evidence type="ECO:0000259" key="9">
    <source>
        <dbReference type="Pfam" id="PF06144"/>
    </source>
</evidence>
<dbReference type="InterPro" id="IPR048466">
    <property type="entry name" value="DNA_pol3_delta-like_C"/>
</dbReference>